<dbReference type="AlphaFoldDB" id="A0A6P8SJB5"/>
<keyword evidence="2" id="KW-0472">Membrane</keyword>
<evidence type="ECO:0000313" key="3">
    <source>
        <dbReference type="Proteomes" id="UP000515159"/>
    </source>
</evidence>
<keyword evidence="2" id="KW-0812">Transmembrane</keyword>
<accession>A0A6P8SJB5</accession>
<reference evidence="4" key="1">
    <citation type="submission" date="2025-08" db="UniProtKB">
        <authorList>
            <consortium name="RefSeq"/>
        </authorList>
    </citation>
    <scope>IDENTIFICATION</scope>
</reference>
<sequence>MLLISLKVAILALISLSTLFMLICVTSNYWVIEISFSTVKNWGLWKVCENDICYPATGGEYTKTFLILGLIFSFITIFFAGLELKFGANGTMGCLKLLTYMNFSIGAISLYNHLKEPVESQAIVRMEEGVNSVPPPGTESESLPKAEVPPASEMPPSYEISVSQPHPQYMNSVATITPETVA</sequence>
<feature type="transmembrane region" description="Helical" evidence="2">
    <location>
        <begin position="9"/>
        <end position="32"/>
    </location>
</feature>
<protein>
    <submittedName>
        <fullName evidence="4">Uncharacterized protein LOC117368923 isoform X2</fullName>
    </submittedName>
</protein>
<evidence type="ECO:0000313" key="4">
    <source>
        <dbReference type="RefSeq" id="XP_033818592.1"/>
    </source>
</evidence>
<dbReference type="RefSeq" id="XP_033818592.1">
    <property type="nucleotide sequence ID" value="XM_033962701.1"/>
</dbReference>
<evidence type="ECO:0000256" key="2">
    <source>
        <dbReference type="SAM" id="Phobius"/>
    </source>
</evidence>
<evidence type="ECO:0000256" key="1">
    <source>
        <dbReference type="SAM" id="MobiDB-lite"/>
    </source>
</evidence>
<feature type="transmembrane region" description="Helical" evidence="2">
    <location>
        <begin position="64"/>
        <end position="82"/>
    </location>
</feature>
<name>A0A6P8SJB5_GEOSA</name>
<gene>
    <name evidence="4" type="primary">LOC117368923</name>
</gene>
<feature type="region of interest" description="Disordered" evidence="1">
    <location>
        <begin position="130"/>
        <end position="164"/>
    </location>
</feature>
<keyword evidence="3" id="KW-1185">Reference proteome</keyword>
<proteinExistence type="predicted"/>
<organism evidence="3 4">
    <name type="scientific">Geotrypetes seraphini</name>
    <name type="common">Gaboon caecilian</name>
    <name type="synonym">Caecilia seraphini</name>
    <dbReference type="NCBI Taxonomy" id="260995"/>
    <lineage>
        <taxon>Eukaryota</taxon>
        <taxon>Metazoa</taxon>
        <taxon>Chordata</taxon>
        <taxon>Craniata</taxon>
        <taxon>Vertebrata</taxon>
        <taxon>Euteleostomi</taxon>
        <taxon>Amphibia</taxon>
        <taxon>Gymnophiona</taxon>
        <taxon>Geotrypetes</taxon>
    </lineage>
</organism>
<dbReference type="GeneID" id="117368923"/>
<dbReference type="Proteomes" id="UP000515159">
    <property type="component" value="Chromosome 11"/>
</dbReference>
<keyword evidence="2" id="KW-1133">Transmembrane helix</keyword>